<gene>
    <name evidence="2" type="primary">LOC107774650</name>
</gene>
<dbReference type="OrthoDB" id="1001765at2759"/>
<dbReference type="Proteomes" id="UP000790787">
    <property type="component" value="Chromosome 20"/>
</dbReference>
<accession>A0A1S3YBW2</accession>
<keyword evidence="1" id="KW-1185">Reference proteome</keyword>
<dbReference type="GeneID" id="107774650"/>
<reference evidence="2" key="2">
    <citation type="submission" date="2025-08" db="UniProtKB">
        <authorList>
            <consortium name="RefSeq"/>
        </authorList>
    </citation>
    <scope>IDENTIFICATION</scope>
    <source>
        <tissue evidence="2">Leaf</tissue>
    </source>
</reference>
<name>A0A1S3YBW2_TOBAC</name>
<sequence>MEFPGHSLAVYKEDVELLQFSLNLEFLEAEFFLWSANGYGLDVTAPQLVMGGPPPIGGQKANLDFVTHNIINEFANQEIGHIRAIFYTVGGFPRPFMDISAENFAKFFDEAFGYKLEPPFDPYRDSLSYMLSCYVLPYVGLNGYVGANPFINGYKSKRVLAGLLGPEAGQDAVCRTYLYERAAEIVFPYPYTVAEFTARISELRNRLGMCGIKDEGLFVPPRLGAENRTTSNILSTDYFSLSYPRTPAEILRIVYDTGNEHVPGGFFPAGANGKIARDFLKQPWNKEKTH</sequence>
<dbReference type="Pfam" id="PF13668">
    <property type="entry name" value="Ferritin_2"/>
    <property type="match status" value="1"/>
</dbReference>
<proteinExistence type="predicted"/>
<reference evidence="1" key="1">
    <citation type="journal article" date="2014" name="Nat. Commun.">
        <title>The tobacco genome sequence and its comparison with those of tomato and potato.</title>
        <authorList>
            <person name="Sierro N."/>
            <person name="Battey J.N."/>
            <person name="Ouadi S."/>
            <person name="Bakaher N."/>
            <person name="Bovet L."/>
            <person name="Willig A."/>
            <person name="Goepfert S."/>
            <person name="Peitsch M.C."/>
            <person name="Ivanov N.V."/>
        </authorList>
    </citation>
    <scope>NUCLEOTIDE SEQUENCE [LARGE SCALE GENOMIC DNA]</scope>
</reference>
<dbReference type="AlphaFoldDB" id="A0A1S3YBW2"/>
<dbReference type="RefSeq" id="XP_016449746.2">
    <property type="nucleotide sequence ID" value="XM_016594260.2"/>
</dbReference>
<dbReference type="PaxDb" id="4097-A0A1S3YBW2"/>
<dbReference type="PANTHER" id="PTHR31694">
    <property type="entry name" value="DESICCATION-LIKE PROTEIN"/>
    <property type="match status" value="1"/>
</dbReference>
<dbReference type="KEGG" id="nta:107774650"/>
<protein>
    <submittedName>
        <fullName evidence="2">Ferritin-like catalase Nec2</fullName>
    </submittedName>
</protein>
<dbReference type="RefSeq" id="XP_016449746.1">
    <property type="nucleotide sequence ID" value="XM_016594260.1"/>
</dbReference>
<evidence type="ECO:0000313" key="2">
    <source>
        <dbReference type="RefSeq" id="XP_016449746.2"/>
    </source>
</evidence>
<dbReference type="InterPro" id="IPR052965">
    <property type="entry name" value="Pigment-catalase-like"/>
</dbReference>
<dbReference type="STRING" id="4097.A0A1S3YBW2"/>
<organism evidence="1 2">
    <name type="scientific">Nicotiana tabacum</name>
    <name type="common">Common tobacco</name>
    <dbReference type="NCBI Taxonomy" id="4097"/>
    <lineage>
        <taxon>Eukaryota</taxon>
        <taxon>Viridiplantae</taxon>
        <taxon>Streptophyta</taxon>
        <taxon>Embryophyta</taxon>
        <taxon>Tracheophyta</taxon>
        <taxon>Spermatophyta</taxon>
        <taxon>Magnoliopsida</taxon>
        <taxon>eudicotyledons</taxon>
        <taxon>Gunneridae</taxon>
        <taxon>Pentapetalae</taxon>
        <taxon>asterids</taxon>
        <taxon>lamiids</taxon>
        <taxon>Solanales</taxon>
        <taxon>Solanaceae</taxon>
        <taxon>Nicotianoideae</taxon>
        <taxon>Nicotianeae</taxon>
        <taxon>Nicotiana</taxon>
    </lineage>
</organism>
<dbReference type="PANTHER" id="PTHR31694:SF26">
    <property type="entry name" value="OS05G0151100 PROTEIN"/>
    <property type="match status" value="1"/>
</dbReference>
<evidence type="ECO:0000313" key="1">
    <source>
        <dbReference type="Proteomes" id="UP000790787"/>
    </source>
</evidence>